<keyword evidence="3" id="KW-0132">Cell division</keyword>
<dbReference type="InterPro" id="IPR010998">
    <property type="entry name" value="Integrase_recombinase_N"/>
</dbReference>
<dbReference type="InterPro" id="IPR004107">
    <property type="entry name" value="Integrase_SAM-like_N"/>
</dbReference>
<dbReference type="InterPro" id="IPR044068">
    <property type="entry name" value="CB"/>
</dbReference>
<feature type="domain" description="Tyr recombinase" evidence="10">
    <location>
        <begin position="120"/>
        <end position="306"/>
    </location>
</feature>
<proteinExistence type="predicted"/>
<dbReference type="InterPro" id="IPR050090">
    <property type="entry name" value="Tyrosine_recombinase_XerCD"/>
</dbReference>
<dbReference type="SUPFAM" id="SSF56349">
    <property type="entry name" value="DNA breaking-rejoining enzymes"/>
    <property type="match status" value="1"/>
</dbReference>
<gene>
    <name evidence="12" type="ORF">UT67_C0007G0003</name>
</gene>
<feature type="domain" description="Core-binding (CB)" evidence="11">
    <location>
        <begin position="1"/>
        <end position="99"/>
    </location>
</feature>
<dbReference type="EMBL" id="LBXR01000007">
    <property type="protein sequence ID" value="KKR34754.1"/>
    <property type="molecule type" value="Genomic_DNA"/>
</dbReference>
<evidence type="ECO:0000256" key="6">
    <source>
        <dbReference type="ARBA" id="ARBA00023125"/>
    </source>
</evidence>
<evidence type="ECO:0000259" key="10">
    <source>
        <dbReference type="PROSITE" id="PS51898"/>
    </source>
</evidence>
<evidence type="ECO:0000256" key="7">
    <source>
        <dbReference type="ARBA" id="ARBA00023172"/>
    </source>
</evidence>
<accession>A0A0G0Q307</accession>
<keyword evidence="8" id="KW-0131">Cell cycle</keyword>
<sequence length="314" mass="36795">MNRLPYLDDFILNLKANNFSEETAYNYERDLNTFERFLNEDINKSFDKIDKTDILRYKAYLASSDRKTAISTKKSEKKLSSYSINRMLSSLRSYLKFMEEMDHFPPVSPVAVRLIKNIKKHAQVPEFEELIRIIEAPMKYEEDEQVALRNRAMLETLFATGMRISELLSLKVNQIDQTGRIYILGKGKKQRFVYLTPRALTHLKNYLAKRACTSDMLFVPYRGRNNNEKNKKLSTNYLQYKIKKYREYLDINLPISAHTLRHGFATYLAENGANPAAIQILLGHESLDTTTRYVHASDKFAEKTHHDFHPLFEK</sequence>
<evidence type="ECO:0000256" key="4">
    <source>
        <dbReference type="ARBA" id="ARBA00022829"/>
    </source>
</evidence>
<dbReference type="PROSITE" id="PS51898">
    <property type="entry name" value="TYR_RECOMBINASE"/>
    <property type="match status" value="1"/>
</dbReference>
<dbReference type="InterPro" id="IPR002104">
    <property type="entry name" value="Integrase_catalytic"/>
</dbReference>
<keyword evidence="2" id="KW-0963">Cytoplasm</keyword>
<dbReference type="GO" id="GO:0051301">
    <property type="term" value="P:cell division"/>
    <property type="evidence" value="ECO:0007669"/>
    <property type="project" value="UniProtKB-KW"/>
</dbReference>
<evidence type="ECO:0000256" key="3">
    <source>
        <dbReference type="ARBA" id="ARBA00022618"/>
    </source>
</evidence>
<dbReference type="GO" id="GO:0015074">
    <property type="term" value="P:DNA integration"/>
    <property type="evidence" value="ECO:0007669"/>
    <property type="project" value="UniProtKB-KW"/>
</dbReference>
<evidence type="ECO:0000256" key="2">
    <source>
        <dbReference type="ARBA" id="ARBA00022490"/>
    </source>
</evidence>
<dbReference type="PANTHER" id="PTHR30349">
    <property type="entry name" value="PHAGE INTEGRASE-RELATED"/>
    <property type="match status" value="1"/>
</dbReference>
<keyword evidence="4" id="KW-0159">Chromosome partition</keyword>
<dbReference type="Pfam" id="PF00589">
    <property type="entry name" value="Phage_integrase"/>
    <property type="match status" value="1"/>
</dbReference>
<dbReference type="Pfam" id="PF02899">
    <property type="entry name" value="Phage_int_SAM_1"/>
    <property type="match status" value="1"/>
</dbReference>
<dbReference type="Gene3D" id="1.10.443.10">
    <property type="entry name" value="Intergrase catalytic core"/>
    <property type="match status" value="1"/>
</dbReference>
<evidence type="ECO:0000256" key="5">
    <source>
        <dbReference type="ARBA" id="ARBA00022908"/>
    </source>
</evidence>
<dbReference type="PANTHER" id="PTHR30349:SF77">
    <property type="entry name" value="TYROSINE RECOMBINASE XERC"/>
    <property type="match status" value="1"/>
</dbReference>
<dbReference type="AlphaFoldDB" id="A0A0G0Q307"/>
<protein>
    <submittedName>
        <fullName evidence="12">Tyrosine recombinase XerC</fullName>
    </submittedName>
</protein>
<comment type="caution">
    <text evidence="12">The sequence shown here is derived from an EMBL/GenBank/DDBJ whole genome shotgun (WGS) entry which is preliminary data.</text>
</comment>
<dbReference type="GO" id="GO:0003677">
    <property type="term" value="F:DNA binding"/>
    <property type="evidence" value="ECO:0007669"/>
    <property type="project" value="UniProtKB-UniRule"/>
</dbReference>
<dbReference type="Gene3D" id="1.10.150.130">
    <property type="match status" value="1"/>
</dbReference>
<evidence type="ECO:0000313" key="12">
    <source>
        <dbReference type="EMBL" id="KKR34754.1"/>
    </source>
</evidence>
<evidence type="ECO:0000256" key="9">
    <source>
        <dbReference type="PROSITE-ProRule" id="PRU01248"/>
    </source>
</evidence>
<dbReference type="GO" id="GO:0007059">
    <property type="term" value="P:chromosome segregation"/>
    <property type="evidence" value="ECO:0007669"/>
    <property type="project" value="UniProtKB-KW"/>
</dbReference>
<evidence type="ECO:0000259" key="11">
    <source>
        <dbReference type="PROSITE" id="PS51900"/>
    </source>
</evidence>
<dbReference type="Proteomes" id="UP000034855">
    <property type="component" value="Unassembled WGS sequence"/>
</dbReference>
<dbReference type="PROSITE" id="PS51900">
    <property type="entry name" value="CB"/>
    <property type="match status" value="1"/>
</dbReference>
<evidence type="ECO:0000313" key="13">
    <source>
        <dbReference type="Proteomes" id="UP000034855"/>
    </source>
</evidence>
<dbReference type="InterPro" id="IPR013762">
    <property type="entry name" value="Integrase-like_cat_sf"/>
</dbReference>
<evidence type="ECO:0000256" key="1">
    <source>
        <dbReference type="ARBA" id="ARBA00004496"/>
    </source>
</evidence>
<dbReference type="GO" id="GO:0005737">
    <property type="term" value="C:cytoplasm"/>
    <property type="evidence" value="ECO:0007669"/>
    <property type="project" value="UniProtKB-SubCell"/>
</dbReference>
<reference evidence="12 13" key="1">
    <citation type="journal article" date="2015" name="Nature">
        <title>rRNA introns, odd ribosomes, and small enigmatic genomes across a large radiation of phyla.</title>
        <authorList>
            <person name="Brown C.T."/>
            <person name="Hug L.A."/>
            <person name="Thomas B.C."/>
            <person name="Sharon I."/>
            <person name="Castelle C.J."/>
            <person name="Singh A."/>
            <person name="Wilkins M.J."/>
            <person name="Williams K.H."/>
            <person name="Banfield J.F."/>
        </authorList>
    </citation>
    <scope>NUCLEOTIDE SEQUENCE [LARGE SCALE GENOMIC DNA]</scope>
</reference>
<evidence type="ECO:0000256" key="8">
    <source>
        <dbReference type="ARBA" id="ARBA00023306"/>
    </source>
</evidence>
<keyword evidence="6 9" id="KW-0238">DNA-binding</keyword>
<dbReference type="GO" id="GO:0006310">
    <property type="term" value="P:DNA recombination"/>
    <property type="evidence" value="ECO:0007669"/>
    <property type="project" value="UniProtKB-KW"/>
</dbReference>
<keyword evidence="7" id="KW-0233">DNA recombination</keyword>
<organism evidence="12 13">
    <name type="scientific">Candidatus Magasanikbacteria bacterium GW2011_GWA2_40_10</name>
    <dbReference type="NCBI Taxonomy" id="1619037"/>
    <lineage>
        <taxon>Bacteria</taxon>
        <taxon>Candidatus Magasanikiibacteriota</taxon>
    </lineage>
</organism>
<name>A0A0G0Q307_9BACT</name>
<dbReference type="InterPro" id="IPR011010">
    <property type="entry name" value="DNA_brk_join_enz"/>
</dbReference>
<comment type="subcellular location">
    <subcellularLocation>
        <location evidence="1">Cytoplasm</location>
    </subcellularLocation>
</comment>
<dbReference type="STRING" id="1619037.UT67_C0007G0003"/>
<keyword evidence="5" id="KW-0229">DNA integration</keyword>